<organism evidence="2 3">
    <name type="scientific">Chryseobacterium caseinilyticum</name>
    <dbReference type="NCBI Taxonomy" id="2771428"/>
    <lineage>
        <taxon>Bacteria</taxon>
        <taxon>Pseudomonadati</taxon>
        <taxon>Bacteroidota</taxon>
        <taxon>Flavobacteriia</taxon>
        <taxon>Flavobacteriales</taxon>
        <taxon>Weeksellaceae</taxon>
        <taxon>Chryseobacterium group</taxon>
        <taxon>Chryseobacterium</taxon>
    </lineage>
</organism>
<accession>A0ABR8ZAX8</accession>
<dbReference type="RefSeq" id="WP_191736276.1">
    <property type="nucleotide sequence ID" value="NZ_JACYFS010000002.1"/>
</dbReference>
<feature type="compositionally biased region" description="Polar residues" evidence="1">
    <location>
        <begin position="42"/>
        <end position="53"/>
    </location>
</feature>
<protein>
    <submittedName>
        <fullName evidence="2">Uncharacterized protein</fullName>
    </submittedName>
</protein>
<feature type="region of interest" description="Disordered" evidence="1">
    <location>
        <begin position="42"/>
        <end position="80"/>
    </location>
</feature>
<keyword evidence="3" id="KW-1185">Reference proteome</keyword>
<comment type="caution">
    <text evidence="2">The sequence shown here is derived from an EMBL/GenBank/DDBJ whole genome shotgun (WGS) entry which is preliminary data.</text>
</comment>
<dbReference type="EMBL" id="JACYFS010000002">
    <property type="protein sequence ID" value="MBD8082386.1"/>
    <property type="molecule type" value="Genomic_DNA"/>
</dbReference>
<dbReference type="Proteomes" id="UP000637299">
    <property type="component" value="Unassembled WGS sequence"/>
</dbReference>
<evidence type="ECO:0000256" key="1">
    <source>
        <dbReference type="SAM" id="MobiDB-lite"/>
    </source>
</evidence>
<feature type="compositionally biased region" description="Basic residues" evidence="1">
    <location>
        <begin position="59"/>
        <end position="72"/>
    </location>
</feature>
<gene>
    <name evidence="2" type="ORF">IC610_08135</name>
</gene>
<sequence>MAEEKRFIKNPSVSKPDIQLYCYFQIFGVSLSTAKAAARVATSTSTPRSSAVASSLRGIRYHRSRKNRHHRKLAEQSSVH</sequence>
<evidence type="ECO:0000313" key="2">
    <source>
        <dbReference type="EMBL" id="MBD8082386.1"/>
    </source>
</evidence>
<proteinExistence type="predicted"/>
<name>A0ABR8ZAX8_9FLAO</name>
<evidence type="ECO:0000313" key="3">
    <source>
        <dbReference type="Proteomes" id="UP000637299"/>
    </source>
</evidence>
<reference evidence="2 3" key="1">
    <citation type="submission" date="2020-09" db="EMBL/GenBank/DDBJ databases">
        <title>Genome seq and assembly of Chryseobacterium sp.</title>
        <authorList>
            <person name="Chhetri G."/>
        </authorList>
    </citation>
    <scope>NUCLEOTIDE SEQUENCE [LARGE SCALE GENOMIC DNA]</scope>
    <source>
        <strain evidence="2 3">GCR10</strain>
    </source>
</reference>